<dbReference type="EMBL" id="MU859324">
    <property type="protein sequence ID" value="KAK3947680.1"/>
    <property type="molecule type" value="Genomic_DNA"/>
</dbReference>
<dbReference type="AlphaFoldDB" id="A0AAN6NKS4"/>
<gene>
    <name evidence="2" type="ORF">QBC32DRAFT_172399</name>
</gene>
<dbReference type="InterPro" id="IPR048519">
    <property type="entry name" value="Gfd2/YDR514C-like_C"/>
</dbReference>
<proteinExistence type="predicted"/>
<evidence type="ECO:0000313" key="2">
    <source>
        <dbReference type="EMBL" id="KAK3947680.1"/>
    </source>
</evidence>
<protein>
    <recommendedName>
        <fullName evidence="1">Gfd2/YDR514C-like C-terminal domain-containing protein</fullName>
    </recommendedName>
</protein>
<reference evidence="2" key="2">
    <citation type="submission" date="2023-06" db="EMBL/GenBank/DDBJ databases">
        <authorList>
            <consortium name="Lawrence Berkeley National Laboratory"/>
            <person name="Mondo S.J."/>
            <person name="Hensen N."/>
            <person name="Bonometti L."/>
            <person name="Westerberg I."/>
            <person name="Brannstrom I.O."/>
            <person name="Guillou S."/>
            <person name="Cros-Aarteil S."/>
            <person name="Calhoun S."/>
            <person name="Haridas S."/>
            <person name="Kuo A."/>
            <person name="Pangilinan J."/>
            <person name="Riley R."/>
            <person name="Labutti K."/>
            <person name="Andreopoulos B."/>
            <person name="Lipzen A."/>
            <person name="Chen C."/>
            <person name="Yanf M."/>
            <person name="Daum C."/>
            <person name="Ng V."/>
            <person name="Clum A."/>
            <person name="Steindorff A."/>
            <person name="Ohm R."/>
            <person name="Martin F."/>
            <person name="Silar P."/>
            <person name="Natvig D."/>
            <person name="Lalanne C."/>
            <person name="Gautier V."/>
            <person name="Ament-Velasquez S.L."/>
            <person name="Kruys A."/>
            <person name="Hutchinson M.I."/>
            <person name="Powell A.J."/>
            <person name="Barry K."/>
            <person name="Miller A.N."/>
            <person name="Grigoriev I.V."/>
            <person name="Debuchy R."/>
            <person name="Gladieux P."/>
            <person name="Thoren M.H."/>
            <person name="Johannesson H."/>
        </authorList>
    </citation>
    <scope>NUCLEOTIDE SEQUENCE</scope>
    <source>
        <strain evidence="2">CBS 626.80</strain>
    </source>
</reference>
<reference evidence="2" key="1">
    <citation type="journal article" date="2023" name="Mol. Phylogenet. Evol.">
        <title>Genome-scale phylogeny and comparative genomics of the fungal order Sordariales.</title>
        <authorList>
            <person name="Hensen N."/>
            <person name="Bonometti L."/>
            <person name="Westerberg I."/>
            <person name="Brannstrom I.O."/>
            <person name="Guillou S."/>
            <person name="Cros-Aarteil S."/>
            <person name="Calhoun S."/>
            <person name="Haridas S."/>
            <person name="Kuo A."/>
            <person name="Mondo S."/>
            <person name="Pangilinan J."/>
            <person name="Riley R."/>
            <person name="LaButti K."/>
            <person name="Andreopoulos B."/>
            <person name="Lipzen A."/>
            <person name="Chen C."/>
            <person name="Yan M."/>
            <person name="Daum C."/>
            <person name="Ng V."/>
            <person name="Clum A."/>
            <person name="Steindorff A."/>
            <person name="Ohm R.A."/>
            <person name="Martin F."/>
            <person name="Silar P."/>
            <person name="Natvig D.O."/>
            <person name="Lalanne C."/>
            <person name="Gautier V."/>
            <person name="Ament-Velasquez S.L."/>
            <person name="Kruys A."/>
            <person name="Hutchinson M.I."/>
            <person name="Powell A.J."/>
            <person name="Barry K."/>
            <person name="Miller A.N."/>
            <person name="Grigoriev I.V."/>
            <person name="Debuchy R."/>
            <person name="Gladieux P."/>
            <person name="Hiltunen Thoren M."/>
            <person name="Johannesson H."/>
        </authorList>
    </citation>
    <scope>NUCLEOTIDE SEQUENCE</scope>
    <source>
        <strain evidence="2">CBS 626.80</strain>
    </source>
</reference>
<feature type="domain" description="Gfd2/YDR514C-like C-terminal" evidence="1">
    <location>
        <begin position="28"/>
        <end position="238"/>
    </location>
</feature>
<name>A0AAN6NKS4_9PEZI</name>
<sequence length="344" mass="38961">MRSTCPPPPAVHSYVDLVNFKKTQKDTIFVAVDVENIDPAPRYTPMEKLSEMGVAVFDPRSSSSSSEIEQVQAIDVQHTLIDEWAWVNSETCPNRNKPWHVGVHKASPYTATFCPSKVQSRQKVMRELTKFLQALQKQNLTAKEIAGGVRRKVVVLSWDSNAESKLFDDYAYDFIGSTKIEHWDFQLWEPILTRFGRKNKTGAEKFYQSTGVLGSGDNSITLHNASNDAWAQLATLLRFFHMSEECFSRWVCAGEDLKPLDMSWVDLEILHYNSGLEGKCKRNWNRYGPWEVSLELRPVPHGRATMEQECNQHLNPILPPALNDTVAFPSLPAPTIAPVKAANR</sequence>
<dbReference type="Proteomes" id="UP001303222">
    <property type="component" value="Unassembled WGS sequence"/>
</dbReference>
<evidence type="ECO:0000259" key="1">
    <source>
        <dbReference type="Pfam" id="PF21762"/>
    </source>
</evidence>
<accession>A0AAN6NKS4</accession>
<keyword evidence="3" id="KW-1185">Reference proteome</keyword>
<evidence type="ECO:0000313" key="3">
    <source>
        <dbReference type="Proteomes" id="UP001303222"/>
    </source>
</evidence>
<dbReference type="Pfam" id="PF21762">
    <property type="entry name" value="DEDDh_C"/>
    <property type="match status" value="1"/>
</dbReference>
<comment type="caution">
    <text evidence="2">The sequence shown here is derived from an EMBL/GenBank/DDBJ whole genome shotgun (WGS) entry which is preliminary data.</text>
</comment>
<organism evidence="2 3">
    <name type="scientific">Pseudoneurospora amorphoporcata</name>
    <dbReference type="NCBI Taxonomy" id="241081"/>
    <lineage>
        <taxon>Eukaryota</taxon>
        <taxon>Fungi</taxon>
        <taxon>Dikarya</taxon>
        <taxon>Ascomycota</taxon>
        <taxon>Pezizomycotina</taxon>
        <taxon>Sordariomycetes</taxon>
        <taxon>Sordariomycetidae</taxon>
        <taxon>Sordariales</taxon>
        <taxon>Sordariaceae</taxon>
        <taxon>Pseudoneurospora</taxon>
    </lineage>
</organism>
<feature type="non-terminal residue" evidence="2">
    <location>
        <position position="344"/>
    </location>
</feature>